<evidence type="ECO:0000313" key="2">
    <source>
        <dbReference type="Proteomes" id="UP000323597"/>
    </source>
</evidence>
<evidence type="ECO:0000313" key="1">
    <source>
        <dbReference type="EMBL" id="TYJ08187.1"/>
    </source>
</evidence>
<name>A0A5D2X2D0_GOSMU</name>
<proteinExistence type="predicted"/>
<keyword evidence="2" id="KW-1185">Reference proteome</keyword>
<accession>A0A5D2X2D0</accession>
<protein>
    <submittedName>
        <fullName evidence="1">Uncharacterized protein</fullName>
    </submittedName>
</protein>
<reference evidence="1 2" key="1">
    <citation type="submission" date="2019-07" db="EMBL/GenBank/DDBJ databases">
        <title>WGS assembly of Gossypium mustelinum.</title>
        <authorList>
            <person name="Chen Z.J."/>
            <person name="Sreedasyam A."/>
            <person name="Ando A."/>
            <person name="Song Q."/>
            <person name="De L."/>
            <person name="Hulse-Kemp A."/>
            <person name="Ding M."/>
            <person name="Ye W."/>
            <person name="Kirkbride R."/>
            <person name="Jenkins J."/>
            <person name="Plott C."/>
            <person name="Lovell J."/>
            <person name="Lin Y.-M."/>
            <person name="Vaughn R."/>
            <person name="Liu B."/>
            <person name="Li W."/>
            <person name="Simpson S."/>
            <person name="Scheffler B."/>
            <person name="Saski C."/>
            <person name="Grover C."/>
            <person name="Hu G."/>
            <person name="Conover J."/>
            <person name="Carlson J."/>
            <person name="Shu S."/>
            <person name="Boston L."/>
            <person name="Williams M."/>
            <person name="Peterson D."/>
            <person name="Mcgee K."/>
            <person name="Jones D."/>
            <person name="Wendel J."/>
            <person name="Stelly D."/>
            <person name="Grimwood J."/>
            <person name="Schmutz J."/>
        </authorList>
    </citation>
    <scope>NUCLEOTIDE SEQUENCE [LARGE SCALE GENOMIC DNA]</scope>
    <source>
        <strain evidence="1">1408120.09</strain>
    </source>
</reference>
<dbReference type="AlphaFoldDB" id="A0A5D2X2D0"/>
<organism evidence="1 2">
    <name type="scientific">Gossypium mustelinum</name>
    <name type="common">Cotton</name>
    <name type="synonym">Gossypium caicoense</name>
    <dbReference type="NCBI Taxonomy" id="34275"/>
    <lineage>
        <taxon>Eukaryota</taxon>
        <taxon>Viridiplantae</taxon>
        <taxon>Streptophyta</taxon>
        <taxon>Embryophyta</taxon>
        <taxon>Tracheophyta</taxon>
        <taxon>Spermatophyta</taxon>
        <taxon>Magnoliopsida</taxon>
        <taxon>eudicotyledons</taxon>
        <taxon>Gunneridae</taxon>
        <taxon>Pentapetalae</taxon>
        <taxon>rosids</taxon>
        <taxon>malvids</taxon>
        <taxon>Malvales</taxon>
        <taxon>Malvaceae</taxon>
        <taxon>Malvoideae</taxon>
        <taxon>Gossypium</taxon>
    </lineage>
</organism>
<dbReference type="Proteomes" id="UP000323597">
    <property type="component" value="Chromosome A11"/>
</dbReference>
<dbReference type="EMBL" id="CM017646">
    <property type="protein sequence ID" value="TYJ08187.1"/>
    <property type="molecule type" value="Genomic_DNA"/>
</dbReference>
<sequence length="89" mass="9712">MGMGAITFVVILLILANFGVFAIARGLFTSSHHTVSFCKTSCDNTLDDKRGIPTGANPLHNSIHITCLYYSITKVKTQIDITGFEFKTS</sequence>
<gene>
    <name evidence="1" type="ORF">E1A91_A11G056700v1</name>
</gene>